<keyword evidence="1" id="KW-0732">Signal</keyword>
<gene>
    <name evidence="2" type="ORF">PtoMrB4_37590</name>
</gene>
<dbReference type="EMBL" id="AP022642">
    <property type="protein sequence ID" value="BCA29782.1"/>
    <property type="molecule type" value="Genomic_DNA"/>
</dbReference>
<dbReference type="NCBIfam" id="TIGR02001">
    <property type="entry name" value="gcw_chp"/>
    <property type="match status" value="1"/>
</dbReference>
<evidence type="ECO:0000313" key="3">
    <source>
        <dbReference type="Proteomes" id="UP000501237"/>
    </source>
</evidence>
<reference evidence="2 3" key="1">
    <citation type="journal article" date="2020" name="Microbiol. Resour. Announc.">
        <title>Complete genome sequence of Pseudomonas otitidis strain MrB4, isolated from Lake Biwa in Japan.</title>
        <authorList>
            <person name="Miyazaki K."/>
            <person name="Hase E."/>
            <person name="Maruya T."/>
        </authorList>
    </citation>
    <scope>NUCLEOTIDE SEQUENCE [LARGE SCALE GENOMIC DNA]</scope>
    <source>
        <strain evidence="2 3">MrB4</strain>
    </source>
</reference>
<name>A0A679GK41_9GAMM</name>
<feature type="chain" id="PRO_5025397241" description="Lipoprotein" evidence="1">
    <location>
        <begin position="22"/>
        <end position="247"/>
    </location>
</feature>
<dbReference type="RefSeq" id="WP_172434195.1">
    <property type="nucleotide sequence ID" value="NZ_AP022642.1"/>
</dbReference>
<accession>A0A679GK41</accession>
<dbReference type="KEGG" id="poj:PtoMrB4_37590"/>
<dbReference type="Proteomes" id="UP000501237">
    <property type="component" value="Chromosome"/>
</dbReference>
<dbReference type="AlphaFoldDB" id="A0A679GK41"/>
<dbReference type="GeneID" id="57398974"/>
<protein>
    <recommendedName>
        <fullName evidence="4">Lipoprotein</fullName>
    </recommendedName>
</protein>
<feature type="signal peptide" evidence="1">
    <location>
        <begin position="1"/>
        <end position="21"/>
    </location>
</feature>
<dbReference type="Pfam" id="PF09694">
    <property type="entry name" value="Gcw_chp"/>
    <property type="match status" value="1"/>
</dbReference>
<organism evidence="2 3">
    <name type="scientific">Metapseudomonas otitidis</name>
    <dbReference type="NCBI Taxonomy" id="319939"/>
    <lineage>
        <taxon>Bacteria</taxon>
        <taxon>Pseudomonadati</taxon>
        <taxon>Pseudomonadota</taxon>
        <taxon>Gammaproteobacteria</taxon>
        <taxon>Pseudomonadales</taxon>
        <taxon>Pseudomonadaceae</taxon>
        <taxon>Metapseudomonas</taxon>
    </lineage>
</organism>
<evidence type="ECO:0000313" key="2">
    <source>
        <dbReference type="EMBL" id="BCA29782.1"/>
    </source>
</evidence>
<dbReference type="InterPro" id="IPR010239">
    <property type="entry name" value="CHP02001"/>
</dbReference>
<evidence type="ECO:0008006" key="4">
    <source>
        <dbReference type="Google" id="ProtNLM"/>
    </source>
</evidence>
<evidence type="ECO:0000256" key="1">
    <source>
        <dbReference type="SAM" id="SignalP"/>
    </source>
</evidence>
<sequence>MKRSTTLLLAGLALAPLCSQAALPINEDLAVEIDLKLTSDYRTRGISQTQGDPAAQAGATLLHSSGLYAGAWTSNVDYGFGLKTRQEVDYYAGWYWQATDAVSLDLGVIKYAYPKESQFNQSEVYAVLDAYGFKAAAYYSADAPNAIGEDQDTLYTWVGYETRLPLDVGLELRYGRMDFKDPLLWSRSGTGSESYREWEAKLTRDFLGVTWGLAYVDTDLSESQCASNYGFTDTCSATVVASVSKSF</sequence>
<proteinExistence type="predicted"/>